<dbReference type="Pfam" id="PF03478">
    <property type="entry name" value="Beta-prop_KIB1-4"/>
    <property type="match status" value="1"/>
</dbReference>
<comment type="caution">
    <text evidence="3">The sequence shown here is derived from an EMBL/GenBank/DDBJ whole genome shotgun (WGS) entry which is preliminary data.</text>
</comment>
<accession>A0A314KPU0</accession>
<dbReference type="InterPro" id="IPR001810">
    <property type="entry name" value="F-box_dom"/>
</dbReference>
<dbReference type="InterPro" id="IPR005174">
    <property type="entry name" value="KIB1-4_b-propeller"/>
</dbReference>
<reference evidence="3" key="1">
    <citation type="submission" date="2016-11" db="EMBL/GenBank/DDBJ databases">
        <title>The genome of Nicotiana attenuata.</title>
        <authorList>
            <person name="Xu S."/>
            <person name="Brockmoeller T."/>
            <person name="Gaquerel E."/>
            <person name="Navarro A."/>
            <person name="Kuhl H."/>
            <person name="Gase K."/>
            <person name="Ling Z."/>
            <person name="Zhou W."/>
            <person name="Kreitzer C."/>
            <person name="Stanke M."/>
            <person name="Tang H."/>
            <person name="Lyons E."/>
            <person name="Pandey P."/>
            <person name="Pandey S.P."/>
            <person name="Timmermann B."/>
            <person name="Baldwin I.T."/>
        </authorList>
    </citation>
    <scope>NUCLEOTIDE SEQUENCE [LARGE SCALE GENOMIC DNA]</scope>
    <source>
        <strain evidence="3">UT</strain>
    </source>
</reference>
<gene>
    <name evidence="3" type="ORF">A4A49_59333</name>
</gene>
<evidence type="ECO:0008006" key="5">
    <source>
        <dbReference type="Google" id="ProtNLM"/>
    </source>
</evidence>
<dbReference type="Proteomes" id="UP000187609">
    <property type="component" value="Unassembled WGS sequence"/>
</dbReference>
<dbReference type="Gene3D" id="1.20.1280.50">
    <property type="match status" value="1"/>
</dbReference>
<evidence type="ECO:0000259" key="1">
    <source>
        <dbReference type="Pfam" id="PF00646"/>
    </source>
</evidence>
<dbReference type="AlphaFoldDB" id="A0A314KPU0"/>
<evidence type="ECO:0000313" key="3">
    <source>
        <dbReference type="EMBL" id="OIT30724.1"/>
    </source>
</evidence>
<evidence type="ECO:0000259" key="2">
    <source>
        <dbReference type="Pfam" id="PF03478"/>
    </source>
</evidence>
<dbReference type="PANTHER" id="PTHR44259:SF52">
    <property type="entry name" value="UBIQUITIN-PROTEIN LIGASE"/>
    <property type="match status" value="1"/>
</dbReference>
<evidence type="ECO:0000313" key="4">
    <source>
        <dbReference type="Proteomes" id="UP000187609"/>
    </source>
</evidence>
<keyword evidence="4" id="KW-1185">Reference proteome</keyword>
<protein>
    <recommendedName>
        <fullName evidence="5">F-box domain-containing protein</fullName>
    </recommendedName>
</protein>
<dbReference type="STRING" id="49451.A0A314KPU0"/>
<dbReference type="Gramene" id="OIT30724">
    <property type="protein sequence ID" value="OIT30724"/>
    <property type="gene ID" value="A4A49_59333"/>
</dbReference>
<sequence>MANWAELPHELLVLIAKHVKVIEDFIDFRAVCTSWRPAATKENFDVFSFKVPLLMLADKDDDYREFYSLSKGKVSHILYLPEAIRRECFPYEEWLFTMSYYEEFNLLHPFSRTQIQLLLQKALLALQGFVEVPKEEIYHIIDRAVLSVNPSRTSDYVLVVSYCTNVNHLTFWRLEILTG</sequence>
<dbReference type="PANTHER" id="PTHR44259">
    <property type="entry name" value="OS07G0183000 PROTEIN-RELATED"/>
    <property type="match status" value="1"/>
</dbReference>
<feature type="domain" description="F-box" evidence="1">
    <location>
        <begin position="4"/>
        <end position="45"/>
    </location>
</feature>
<proteinExistence type="predicted"/>
<name>A0A314KPU0_NICAT</name>
<feature type="domain" description="KIB1-4 beta-propeller" evidence="2">
    <location>
        <begin position="66"/>
        <end position="173"/>
    </location>
</feature>
<dbReference type="Pfam" id="PF00646">
    <property type="entry name" value="F-box"/>
    <property type="match status" value="1"/>
</dbReference>
<dbReference type="InterPro" id="IPR050942">
    <property type="entry name" value="F-box_BR-signaling"/>
</dbReference>
<organism evidence="3 4">
    <name type="scientific">Nicotiana attenuata</name>
    <name type="common">Coyote tobacco</name>
    <dbReference type="NCBI Taxonomy" id="49451"/>
    <lineage>
        <taxon>Eukaryota</taxon>
        <taxon>Viridiplantae</taxon>
        <taxon>Streptophyta</taxon>
        <taxon>Embryophyta</taxon>
        <taxon>Tracheophyta</taxon>
        <taxon>Spermatophyta</taxon>
        <taxon>Magnoliopsida</taxon>
        <taxon>eudicotyledons</taxon>
        <taxon>Gunneridae</taxon>
        <taxon>Pentapetalae</taxon>
        <taxon>asterids</taxon>
        <taxon>lamiids</taxon>
        <taxon>Solanales</taxon>
        <taxon>Solanaceae</taxon>
        <taxon>Nicotianoideae</taxon>
        <taxon>Nicotianeae</taxon>
        <taxon>Nicotiana</taxon>
    </lineage>
</organism>
<dbReference type="EMBL" id="MJEQ01001439">
    <property type="protein sequence ID" value="OIT30724.1"/>
    <property type="molecule type" value="Genomic_DNA"/>
</dbReference>
<feature type="non-terminal residue" evidence="3">
    <location>
        <position position="179"/>
    </location>
</feature>